<dbReference type="RefSeq" id="WP_344727510.1">
    <property type="nucleotide sequence ID" value="NZ_BAABBI010000001.1"/>
</dbReference>
<keyword evidence="2" id="KW-0472">Membrane</keyword>
<evidence type="ECO:0000259" key="4">
    <source>
        <dbReference type="Pfam" id="PF06580"/>
    </source>
</evidence>
<keyword evidence="1" id="KW-0802">TPR repeat</keyword>
<evidence type="ECO:0000313" key="5">
    <source>
        <dbReference type="EMBL" id="GAA3778820.1"/>
    </source>
</evidence>
<dbReference type="InterPro" id="IPR011990">
    <property type="entry name" value="TPR-like_helical_dom_sf"/>
</dbReference>
<feature type="domain" description="Signal transduction histidine kinase internal region" evidence="4">
    <location>
        <begin position="438"/>
        <end position="517"/>
    </location>
</feature>
<evidence type="ECO:0000256" key="2">
    <source>
        <dbReference type="SAM" id="Phobius"/>
    </source>
</evidence>
<name>A0ABP7GY37_9FLAO</name>
<dbReference type="PANTHER" id="PTHR34220:SF7">
    <property type="entry name" value="SENSOR HISTIDINE KINASE YPDA"/>
    <property type="match status" value="1"/>
</dbReference>
<dbReference type="InterPro" id="IPR019734">
    <property type="entry name" value="TPR_rpt"/>
</dbReference>
<dbReference type="Gene3D" id="3.30.565.10">
    <property type="entry name" value="Histidine kinase-like ATPase, C-terminal domain"/>
    <property type="match status" value="1"/>
</dbReference>
<dbReference type="InterPro" id="IPR010559">
    <property type="entry name" value="Sig_transdc_His_kin_internal"/>
</dbReference>
<comment type="caution">
    <text evidence="5">The sequence shown here is derived from an EMBL/GenBank/DDBJ whole genome shotgun (WGS) entry which is preliminary data.</text>
</comment>
<dbReference type="SMART" id="SM00028">
    <property type="entry name" value="TPR"/>
    <property type="match status" value="7"/>
</dbReference>
<evidence type="ECO:0000313" key="6">
    <source>
        <dbReference type="Proteomes" id="UP001501456"/>
    </source>
</evidence>
<dbReference type="Pfam" id="PF13424">
    <property type="entry name" value="TPR_12"/>
    <property type="match status" value="3"/>
</dbReference>
<feature type="transmembrane region" description="Helical" evidence="2">
    <location>
        <begin position="6"/>
        <end position="24"/>
    </location>
</feature>
<sequence length="653" mass="74886">MPFQSTYYSLFIKVLCFLISMSFYQGYSQNYFETLVDSIIDIKTSNYQDIDNTFRAFKTDTLKMMYLSKKSKETNYYEGESYALNMIGIVYRNLSLYDKAINAHTEAQQLAKKTKNIELETISLNMLGVVYRRMDAIRSALDYHKQALDLAETANPQSLALKRSIAVSQNSMGNIYLALKQYDLAIRLFQKSLTIEVGSDNKLGLAINYHNIGYAQEAKGLLKSALNNYQRSLKYNNDINSEIGRVICYNSIAGIYIKQGRNKKALPLINSALKKALNINDQYYIATSYLNLGLVNLKLNNLKNVEKNLNTALNIAEKYNLKSSKIETYKTLSEYNNEVGNYKEALNYYKKHIELDNTLTNERNLQYVNDLIIKYESEKKNNQIKALANENELVKIRLAQNKRVLILCLVGIALIGAILFILYRQHQLRNEKKIITLEQEMLRNQMNPHFIFNSLNSIKLYIINNEKENAVYYLNKFSKLIRKILIASTEKEISLENELETMTLYMNIENIRFSNKIHYNVIIDENVSLSNIKVPSLILQPFLENALWHGLSSKNGEKKISLQVSKNSNKYVTISITDNGIGRVASQKIKSQSKLQRKSVGLNITKARLDNFSKNLNAQYSIQIEDLYSDNNTPTGTKVIVKIPLKNLASKAS</sequence>
<dbReference type="InterPro" id="IPR036890">
    <property type="entry name" value="HATPase_C_sf"/>
</dbReference>
<dbReference type="InterPro" id="IPR003594">
    <property type="entry name" value="HATPase_dom"/>
</dbReference>
<dbReference type="Pfam" id="PF06580">
    <property type="entry name" value="His_kinase"/>
    <property type="match status" value="1"/>
</dbReference>
<feature type="repeat" description="TPR" evidence="1">
    <location>
        <begin position="166"/>
        <end position="199"/>
    </location>
</feature>
<protein>
    <recommendedName>
        <fullName evidence="7">Signal transduction histidine kinase internal region domain-containing protein</fullName>
    </recommendedName>
</protein>
<feature type="transmembrane region" description="Helical" evidence="2">
    <location>
        <begin position="404"/>
        <end position="423"/>
    </location>
</feature>
<keyword evidence="6" id="KW-1185">Reference proteome</keyword>
<evidence type="ECO:0008006" key="7">
    <source>
        <dbReference type="Google" id="ProtNLM"/>
    </source>
</evidence>
<dbReference type="EMBL" id="BAABBI010000001">
    <property type="protein sequence ID" value="GAA3778820.1"/>
    <property type="molecule type" value="Genomic_DNA"/>
</dbReference>
<gene>
    <name evidence="5" type="ORF">GCM10022271_08880</name>
</gene>
<evidence type="ECO:0000259" key="3">
    <source>
        <dbReference type="Pfam" id="PF02518"/>
    </source>
</evidence>
<dbReference type="SUPFAM" id="SSF48452">
    <property type="entry name" value="TPR-like"/>
    <property type="match status" value="1"/>
</dbReference>
<dbReference type="InterPro" id="IPR050640">
    <property type="entry name" value="Bact_2-comp_sensor_kinase"/>
</dbReference>
<accession>A0ABP7GY37</accession>
<dbReference type="Pfam" id="PF02518">
    <property type="entry name" value="HATPase_c"/>
    <property type="match status" value="1"/>
</dbReference>
<keyword evidence="2" id="KW-1133">Transmembrane helix</keyword>
<feature type="repeat" description="TPR" evidence="1">
    <location>
        <begin position="326"/>
        <end position="359"/>
    </location>
</feature>
<dbReference type="Proteomes" id="UP001501456">
    <property type="component" value="Unassembled WGS sequence"/>
</dbReference>
<evidence type="ECO:0000256" key="1">
    <source>
        <dbReference type="PROSITE-ProRule" id="PRU00339"/>
    </source>
</evidence>
<feature type="domain" description="Histidine kinase/HSP90-like ATPase" evidence="3">
    <location>
        <begin position="537"/>
        <end position="646"/>
    </location>
</feature>
<dbReference type="PROSITE" id="PS50005">
    <property type="entry name" value="TPR"/>
    <property type="match status" value="2"/>
</dbReference>
<organism evidence="5 6">
    <name type="scientific">Corallibacter vietnamensis</name>
    <dbReference type="NCBI Taxonomy" id="904130"/>
    <lineage>
        <taxon>Bacteria</taxon>
        <taxon>Pseudomonadati</taxon>
        <taxon>Bacteroidota</taxon>
        <taxon>Flavobacteriia</taxon>
        <taxon>Flavobacteriales</taxon>
        <taxon>Flavobacteriaceae</taxon>
        <taxon>Corallibacter</taxon>
    </lineage>
</organism>
<proteinExistence type="predicted"/>
<dbReference type="SUPFAM" id="SSF55874">
    <property type="entry name" value="ATPase domain of HSP90 chaperone/DNA topoisomerase II/histidine kinase"/>
    <property type="match status" value="1"/>
</dbReference>
<dbReference type="PANTHER" id="PTHR34220">
    <property type="entry name" value="SENSOR HISTIDINE KINASE YPDA"/>
    <property type="match status" value="1"/>
</dbReference>
<keyword evidence="2" id="KW-0812">Transmembrane</keyword>
<reference evidence="6" key="1">
    <citation type="journal article" date="2019" name="Int. J. Syst. Evol. Microbiol.">
        <title>The Global Catalogue of Microorganisms (GCM) 10K type strain sequencing project: providing services to taxonomists for standard genome sequencing and annotation.</title>
        <authorList>
            <consortium name="The Broad Institute Genomics Platform"/>
            <consortium name="The Broad Institute Genome Sequencing Center for Infectious Disease"/>
            <person name="Wu L."/>
            <person name="Ma J."/>
        </authorList>
    </citation>
    <scope>NUCLEOTIDE SEQUENCE [LARGE SCALE GENOMIC DNA]</scope>
    <source>
        <strain evidence="6">JCM 17525</strain>
    </source>
</reference>
<dbReference type="Gene3D" id="1.25.40.10">
    <property type="entry name" value="Tetratricopeptide repeat domain"/>
    <property type="match status" value="2"/>
</dbReference>